<evidence type="ECO:0000256" key="1">
    <source>
        <dbReference type="SAM" id="MobiDB-lite"/>
    </source>
</evidence>
<reference evidence="2" key="1">
    <citation type="submission" date="2020-08" db="EMBL/GenBank/DDBJ databases">
        <title>Multicomponent nature underlies the extraordinary mechanical properties of spider dragline silk.</title>
        <authorList>
            <person name="Kono N."/>
            <person name="Nakamura H."/>
            <person name="Mori M."/>
            <person name="Yoshida Y."/>
            <person name="Ohtoshi R."/>
            <person name="Malay A.D."/>
            <person name="Moran D.A.P."/>
            <person name="Tomita M."/>
            <person name="Numata K."/>
            <person name="Arakawa K."/>
        </authorList>
    </citation>
    <scope>NUCLEOTIDE SEQUENCE</scope>
</reference>
<evidence type="ECO:0000313" key="3">
    <source>
        <dbReference type="Proteomes" id="UP000887013"/>
    </source>
</evidence>
<gene>
    <name evidence="2" type="ORF">NPIL_569041</name>
</gene>
<sequence>SNVEDRNDCTDLRKSQDECSLKKEIFGKKKRSNRYMKVVSTVDSDICSPYSKKLDDETTVRVSNRDWDDNILQEPIESSKDSNVKSNASENKELEVLDQKEVTPQKPHECIICNKRFMVIVVSIDTDVFISASMPTNVNRFRKHLFVKII</sequence>
<feature type="non-terminal residue" evidence="2">
    <location>
        <position position="1"/>
    </location>
</feature>
<organism evidence="2 3">
    <name type="scientific">Nephila pilipes</name>
    <name type="common">Giant wood spider</name>
    <name type="synonym">Nephila maculata</name>
    <dbReference type="NCBI Taxonomy" id="299642"/>
    <lineage>
        <taxon>Eukaryota</taxon>
        <taxon>Metazoa</taxon>
        <taxon>Ecdysozoa</taxon>
        <taxon>Arthropoda</taxon>
        <taxon>Chelicerata</taxon>
        <taxon>Arachnida</taxon>
        <taxon>Araneae</taxon>
        <taxon>Araneomorphae</taxon>
        <taxon>Entelegynae</taxon>
        <taxon>Araneoidea</taxon>
        <taxon>Nephilidae</taxon>
        <taxon>Nephila</taxon>
    </lineage>
</organism>
<feature type="region of interest" description="Disordered" evidence="1">
    <location>
        <begin position="71"/>
        <end position="96"/>
    </location>
</feature>
<name>A0A8X6Q1N6_NEPPI</name>
<dbReference type="AlphaFoldDB" id="A0A8X6Q1N6"/>
<evidence type="ECO:0000313" key="2">
    <source>
        <dbReference type="EMBL" id="GFU01529.1"/>
    </source>
</evidence>
<comment type="caution">
    <text evidence="2">The sequence shown here is derived from an EMBL/GenBank/DDBJ whole genome shotgun (WGS) entry which is preliminary data.</text>
</comment>
<accession>A0A8X6Q1N6</accession>
<dbReference type="Proteomes" id="UP000887013">
    <property type="component" value="Unassembled WGS sequence"/>
</dbReference>
<proteinExistence type="predicted"/>
<keyword evidence="3" id="KW-1185">Reference proteome</keyword>
<protein>
    <submittedName>
        <fullName evidence="2">Uncharacterized protein</fullName>
    </submittedName>
</protein>
<dbReference type="EMBL" id="BMAW01027306">
    <property type="protein sequence ID" value="GFU01529.1"/>
    <property type="molecule type" value="Genomic_DNA"/>
</dbReference>